<feature type="domain" description="Xylanolytic transcriptional activator regulatory" evidence="8">
    <location>
        <begin position="166"/>
        <end position="240"/>
    </location>
</feature>
<accession>A0A9W8RWA5</accession>
<comment type="subcellular location">
    <subcellularLocation>
        <location evidence="1">Nucleus</location>
    </subcellularLocation>
</comment>
<evidence type="ECO:0000256" key="6">
    <source>
        <dbReference type="ARBA" id="ARBA00023163"/>
    </source>
</evidence>
<comment type="caution">
    <text evidence="9">The sequence shown here is derived from an EMBL/GenBank/DDBJ whole genome shotgun (WGS) entry which is preliminary data.</text>
</comment>
<keyword evidence="4" id="KW-0805">Transcription regulation</keyword>
<dbReference type="PANTHER" id="PTHR47782">
    <property type="entry name" value="ZN(II)2CYS6 TRANSCRIPTION FACTOR (EUROFUNG)-RELATED"/>
    <property type="match status" value="1"/>
</dbReference>
<evidence type="ECO:0000256" key="7">
    <source>
        <dbReference type="ARBA" id="ARBA00023242"/>
    </source>
</evidence>
<evidence type="ECO:0000256" key="2">
    <source>
        <dbReference type="ARBA" id="ARBA00022723"/>
    </source>
</evidence>
<keyword evidence="2" id="KW-0479">Metal-binding</keyword>
<dbReference type="Proteomes" id="UP001152049">
    <property type="component" value="Unassembled WGS sequence"/>
</dbReference>
<dbReference type="EMBL" id="JAOQAZ010000018">
    <property type="protein sequence ID" value="KAJ4256851.1"/>
    <property type="molecule type" value="Genomic_DNA"/>
</dbReference>
<proteinExistence type="predicted"/>
<dbReference type="GO" id="GO:0005634">
    <property type="term" value="C:nucleus"/>
    <property type="evidence" value="ECO:0007669"/>
    <property type="project" value="UniProtKB-SubCell"/>
</dbReference>
<evidence type="ECO:0000256" key="5">
    <source>
        <dbReference type="ARBA" id="ARBA00023125"/>
    </source>
</evidence>
<evidence type="ECO:0000313" key="10">
    <source>
        <dbReference type="Proteomes" id="UP001152049"/>
    </source>
</evidence>
<dbReference type="SMART" id="SM00906">
    <property type="entry name" value="Fungal_trans"/>
    <property type="match status" value="1"/>
</dbReference>
<dbReference type="InterPro" id="IPR007219">
    <property type="entry name" value="XnlR_reg_dom"/>
</dbReference>
<dbReference type="AlphaFoldDB" id="A0A9W8RWA5"/>
<keyword evidence="10" id="KW-1185">Reference proteome</keyword>
<evidence type="ECO:0000256" key="3">
    <source>
        <dbReference type="ARBA" id="ARBA00022833"/>
    </source>
</evidence>
<dbReference type="OrthoDB" id="25921at2759"/>
<dbReference type="Pfam" id="PF04082">
    <property type="entry name" value="Fungal_trans"/>
    <property type="match status" value="1"/>
</dbReference>
<gene>
    <name evidence="9" type="ORF">NW762_008947</name>
</gene>
<dbReference type="GO" id="GO:0008270">
    <property type="term" value="F:zinc ion binding"/>
    <property type="evidence" value="ECO:0007669"/>
    <property type="project" value="InterPro"/>
</dbReference>
<dbReference type="GO" id="GO:0006351">
    <property type="term" value="P:DNA-templated transcription"/>
    <property type="evidence" value="ECO:0007669"/>
    <property type="project" value="InterPro"/>
</dbReference>
<keyword evidence="3" id="KW-0862">Zinc</keyword>
<dbReference type="GO" id="GO:0000981">
    <property type="term" value="F:DNA-binding transcription factor activity, RNA polymerase II-specific"/>
    <property type="evidence" value="ECO:0007669"/>
    <property type="project" value="TreeGrafter"/>
</dbReference>
<evidence type="ECO:0000256" key="1">
    <source>
        <dbReference type="ARBA" id="ARBA00004123"/>
    </source>
</evidence>
<dbReference type="PANTHER" id="PTHR47782:SF1">
    <property type="entry name" value="PYRIMIDINE PATHWAY REGULATORY PROTEIN 1"/>
    <property type="match status" value="1"/>
</dbReference>
<dbReference type="GO" id="GO:0043565">
    <property type="term" value="F:sequence-specific DNA binding"/>
    <property type="evidence" value="ECO:0007669"/>
    <property type="project" value="TreeGrafter"/>
</dbReference>
<keyword evidence="7" id="KW-0539">Nucleus</keyword>
<dbReference type="GO" id="GO:0045944">
    <property type="term" value="P:positive regulation of transcription by RNA polymerase II"/>
    <property type="evidence" value="ECO:0007669"/>
    <property type="project" value="TreeGrafter"/>
</dbReference>
<keyword evidence="5" id="KW-0238">DNA-binding</keyword>
<protein>
    <recommendedName>
        <fullName evidence="8">Xylanolytic transcriptional activator regulatory domain-containing protein</fullName>
    </recommendedName>
</protein>
<dbReference type="InterPro" id="IPR052202">
    <property type="entry name" value="Yeast_MetPath_Reg"/>
</dbReference>
<evidence type="ECO:0000259" key="8">
    <source>
        <dbReference type="SMART" id="SM00906"/>
    </source>
</evidence>
<organism evidence="9 10">
    <name type="scientific">Fusarium torreyae</name>
    <dbReference type="NCBI Taxonomy" id="1237075"/>
    <lineage>
        <taxon>Eukaryota</taxon>
        <taxon>Fungi</taxon>
        <taxon>Dikarya</taxon>
        <taxon>Ascomycota</taxon>
        <taxon>Pezizomycotina</taxon>
        <taxon>Sordariomycetes</taxon>
        <taxon>Hypocreomycetidae</taxon>
        <taxon>Hypocreales</taxon>
        <taxon>Nectriaceae</taxon>
        <taxon>Fusarium</taxon>
    </lineage>
</organism>
<name>A0A9W8RWA5_9HYPO</name>
<evidence type="ECO:0000256" key="4">
    <source>
        <dbReference type="ARBA" id="ARBA00023015"/>
    </source>
</evidence>
<keyword evidence="6" id="KW-0804">Transcription</keyword>
<dbReference type="CDD" id="cd12148">
    <property type="entry name" value="fungal_TF_MHR"/>
    <property type="match status" value="1"/>
</dbReference>
<reference evidence="9" key="1">
    <citation type="submission" date="2022-09" db="EMBL/GenBank/DDBJ databases">
        <title>Fusarium specimens isolated from Avocado Roots.</title>
        <authorList>
            <person name="Stajich J."/>
            <person name="Roper C."/>
            <person name="Heimlech-Rivalta G."/>
        </authorList>
    </citation>
    <scope>NUCLEOTIDE SEQUENCE</scope>
    <source>
        <strain evidence="9">CF00136</strain>
    </source>
</reference>
<evidence type="ECO:0000313" key="9">
    <source>
        <dbReference type="EMBL" id="KAJ4256851.1"/>
    </source>
</evidence>
<sequence>MALPHFILSDARLPLTEEPRPGSDAAAGLTSFGPRGPLRSIPEQIADFLLENYIARATSSYPIFYEPWLRSAYASVFQDAPNISRGNGSNINEPKVYDTFVICLVMAVSLSSTASTKQAQANSMASKLCKQAISHIKQVLTDDFAGIQALVLLHTYAIMNPAVANVYFLAGYIMQACMDQGLHRETSIADSIDRTDLLVQDMRRRVFWTAWELDASCSAGFARPVALRPEDISTVFPSDF</sequence>